<dbReference type="PROSITE" id="PS50109">
    <property type="entry name" value="HIS_KIN"/>
    <property type="match status" value="1"/>
</dbReference>
<feature type="region of interest" description="Disordered" evidence="6">
    <location>
        <begin position="97"/>
        <end position="138"/>
    </location>
</feature>
<comment type="catalytic activity">
    <reaction evidence="1">
        <text>ATP + protein L-histidine = ADP + protein N-phospho-L-histidine.</text>
        <dbReference type="EC" id="2.7.13.3"/>
    </reaction>
</comment>
<evidence type="ECO:0000256" key="1">
    <source>
        <dbReference type="ARBA" id="ARBA00000085"/>
    </source>
</evidence>
<dbReference type="PANTHER" id="PTHR43711">
    <property type="entry name" value="TWO-COMPONENT HISTIDINE KINASE"/>
    <property type="match status" value="1"/>
</dbReference>
<dbReference type="RefSeq" id="WP_275306570.1">
    <property type="nucleotide sequence ID" value="NZ_CP095749.1"/>
</dbReference>
<dbReference type="SMART" id="SM00387">
    <property type="entry name" value="HATPase_c"/>
    <property type="match status" value="1"/>
</dbReference>
<keyword evidence="3" id="KW-0808">Transferase</keyword>
<dbReference type="GO" id="GO:0016301">
    <property type="term" value="F:kinase activity"/>
    <property type="evidence" value="ECO:0007669"/>
    <property type="project" value="UniProtKB-KW"/>
</dbReference>
<evidence type="ECO:0000313" key="9">
    <source>
        <dbReference type="Proteomes" id="UP001218629"/>
    </source>
</evidence>
<dbReference type="Proteomes" id="UP001218629">
    <property type="component" value="Chromosome"/>
</dbReference>
<evidence type="ECO:0000259" key="7">
    <source>
        <dbReference type="PROSITE" id="PS50109"/>
    </source>
</evidence>
<evidence type="ECO:0000256" key="6">
    <source>
        <dbReference type="SAM" id="MobiDB-lite"/>
    </source>
</evidence>
<dbReference type="InterPro" id="IPR036890">
    <property type="entry name" value="HATPase_C_sf"/>
</dbReference>
<evidence type="ECO:0000313" key="8">
    <source>
        <dbReference type="EMBL" id="WEB38826.1"/>
    </source>
</evidence>
<keyword evidence="5" id="KW-0902">Two-component regulatory system</keyword>
<dbReference type="PANTHER" id="PTHR43711:SF1">
    <property type="entry name" value="HISTIDINE KINASE 1"/>
    <property type="match status" value="1"/>
</dbReference>
<dbReference type="EMBL" id="CP095749">
    <property type="protein sequence ID" value="WEB38826.1"/>
    <property type="molecule type" value="Genomic_DNA"/>
</dbReference>
<feature type="domain" description="Histidine kinase" evidence="7">
    <location>
        <begin position="1"/>
        <end position="108"/>
    </location>
</feature>
<keyword evidence="4 8" id="KW-0418">Kinase</keyword>
<dbReference type="Pfam" id="PF02518">
    <property type="entry name" value="HATPase_c"/>
    <property type="match status" value="1"/>
</dbReference>
<dbReference type="InterPro" id="IPR050736">
    <property type="entry name" value="Sensor_HK_Regulatory"/>
</dbReference>
<dbReference type="EC" id="2.7.13.3" evidence="2"/>
<sequence length="138" mass="14279">MDVARLVEHAVRDRMPTLTAAGVFTVLRCAPGPALHGDEHRLAQALDNLLENAAKFTPSGGEVEVGAAADGDTWRIVVADTGIGVPESHREEIFSGFVRAPNAPTGPGTSSPRSPRTTAGCTSSAGCARRPAPARVTP</sequence>
<dbReference type="Gene3D" id="3.30.565.10">
    <property type="entry name" value="Histidine kinase-like ATPase, C-terminal domain"/>
    <property type="match status" value="1"/>
</dbReference>
<keyword evidence="9" id="KW-1185">Reference proteome</keyword>
<evidence type="ECO:0000256" key="3">
    <source>
        <dbReference type="ARBA" id="ARBA00022679"/>
    </source>
</evidence>
<gene>
    <name evidence="8" type="ORF">MOV08_05585</name>
</gene>
<evidence type="ECO:0000256" key="5">
    <source>
        <dbReference type="ARBA" id="ARBA00023012"/>
    </source>
</evidence>
<dbReference type="InterPro" id="IPR003594">
    <property type="entry name" value="HATPase_dom"/>
</dbReference>
<name>A0ABY8A3D3_9ACTN</name>
<dbReference type="SUPFAM" id="SSF55874">
    <property type="entry name" value="ATPase domain of HSP90 chaperone/DNA topoisomerase II/histidine kinase"/>
    <property type="match status" value="1"/>
</dbReference>
<accession>A0ABY8A3D3</accession>
<feature type="compositionally biased region" description="Low complexity" evidence="6">
    <location>
        <begin position="103"/>
        <end position="120"/>
    </location>
</feature>
<protein>
    <recommendedName>
        <fullName evidence="2">histidine kinase</fullName>
        <ecNumber evidence="2">2.7.13.3</ecNumber>
    </recommendedName>
</protein>
<reference evidence="8 9" key="1">
    <citation type="submission" date="2022-03" db="EMBL/GenBank/DDBJ databases">
        <title>Streptomyces yunnanensis P86,complete genome.</title>
        <authorList>
            <person name="Chen S."/>
            <person name="Zhang Q."/>
        </authorList>
    </citation>
    <scope>NUCLEOTIDE SEQUENCE [LARGE SCALE GENOMIC DNA]</scope>
    <source>
        <strain evidence="8 9">P86</strain>
    </source>
</reference>
<proteinExistence type="predicted"/>
<dbReference type="InterPro" id="IPR005467">
    <property type="entry name" value="His_kinase_dom"/>
</dbReference>
<evidence type="ECO:0000256" key="2">
    <source>
        <dbReference type="ARBA" id="ARBA00012438"/>
    </source>
</evidence>
<evidence type="ECO:0000256" key="4">
    <source>
        <dbReference type="ARBA" id="ARBA00022777"/>
    </source>
</evidence>
<organism evidence="8 9">
    <name type="scientific">Streptomyces yunnanensis</name>
    <dbReference type="NCBI Taxonomy" id="156453"/>
    <lineage>
        <taxon>Bacteria</taxon>
        <taxon>Bacillati</taxon>
        <taxon>Actinomycetota</taxon>
        <taxon>Actinomycetes</taxon>
        <taxon>Kitasatosporales</taxon>
        <taxon>Streptomycetaceae</taxon>
        <taxon>Streptomyces</taxon>
    </lineage>
</organism>